<organism evidence="2 3">
    <name type="scientific">Moumouvirus australiensis</name>
    <dbReference type="NCBI Taxonomy" id="2109587"/>
    <lineage>
        <taxon>Viruses</taxon>
        <taxon>Varidnaviria</taxon>
        <taxon>Bamfordvirae</taxon>
        <taxon>Nucleocytoviricota</taxon>
        <taxon>Megaviricetes</taxon>
        <taxon>Imitervirales</taxon>
        <taxon>Mimiviridae</taxon>
        <taxon>Megamimivirinae</taxon>
        <taxon>Moumouvirus</taxon>
        <taxon>Moumouvirus australiense</taxon>
    </lineage>
</organism>
<dbReference type="CDD" id="cd00093">
    <property type="entry name" value="HTH_XRE"/>
    <property type="match status" value="1"/>
</dbReference>
<dbReference type="InterPro" id="IPR001387">
    <property type="entry name" value="Cro/C1-type_HTH"/>
</dbReference>
<reference evidence="3" key="1">
    <citation type="submission" date="2018-01" db="EMBL/GenBank/DDBJ databases">
        <title>Testimony of 'menage a trois' revealed by the proteome of Megavirus virophage.</title>
        <authorList>
            <person name="Jeudy S."/>
            <person name="Bertaux L."/>
            <person name="Alempic J.-M."/>
            <person name="Lartigue A."/>
            <person name="Legendre M."/>
            <person name="Philippe N."/>
            <person name="Beucher L."/>
            <person name="Biondi E."/>
            <person name="Juul S."/>
            <person name="Turner D."/>
            <person name="Coute Y."/>
            <person name="Claverie J.-M."/>
            <person name="Abergel C."/>
        </authorList>
    </citation>
    <scope>NUCLEOTIDE SEQUENCE [LARGE SCALE GENOMIC DNA]</scope>
</reference>
<accession>A0A2P1EM59</accession>
<evidence type="ECO:0000259" key="1">
    <source>
        <dbReference type="PROSITE" id="PS50943"/>
    </source>
</evidence>
<dbReference type="Proteomes" id="UP000289600">
    <property type="component" value="Segment"/>
</dbReference>
<dbReference type="EMBL" id="MG807320">
    <property type="protein sequence ID" value="AVL94983.1"/>
    <property type="molecule type" value="Genomic_DNA"/>
</dbReference>
<name>A0A2P1EM59_9VIRU</name>
<dbReference type="Gene3D" id="1.10.260.40">
    <property type="entry name" value="lambda repressor-like DNA-binding domains"/>
    <property type="match status" value="1"/>
</dbReference>
<dbReference type="GO" id="GO:0003677">
    <property type="term" value="F:DNA binding"/>
    <property type="evidence" value="ECO:0007669"/>
    <property type="project" value="InterPro"/>
</dbReference>
<feature type="domain" description="HTH cro/C1-type" evidence="1">
    <location>
        <begin position="163"/>
        <end position="192"/>
    </location>
</feature>
<dbReference type="InterPro" id="IPR010982">
    <property type="entry name" value="Lambda_DNA-bd_dom_sf"/>
</dbReference>
<dbReference type="PROSITE" id="PS50943">
    <property type="entry name" value="HTH_CROC1"/>
    <property type="match status" value="1"/>
</dbReference>
<gene>
    <name evidence="2" type="ORF">mc_597</name>
</gene>
<proteinExistence type="predicted"/>
<keyword evidence="3" id="KW-1185">Reference proteome</keyword>
<dbReference type="SUPFAM" id="SSF47413">
    <property type="entry name" value="lambda repressor-like DNA-binding domains"/>
    <property type="match status" value="1"/>
</dbReference>
<evidence type="ECO:0000313" key="3">
    <source>
        <dbReference type="Proteomes" id="UP000289600"/>
    </source>
</evidence>
<dbReference type="Pfam" id="PF01381">
    <property type="entry name" value="HTH_3"/>
    <property type="match status" value="1"/>
</dbReference>
<evidence type="ECO:0000313" key="2">
    <source>
        <dbReference type="EMBL" id="AVL94983.1"/>
    </source>
</evidence>
<sequence length="222" mass="26043">MTSNDFVVSVDAVSFEENFGPKKSSFYLDPYKMNPHDVRIYHFKDARLFDSSIKNNDASWEVQDWYARRKYNQWLKAVRRQQGWEGFRRPLVEIMQEVEDEYGNIVVFRKKVPFRSTQPRTVVARDSSRNKSTYLPQSKEKGVNVDDTNFRPRMFTEKMGREISNLRNKLGLTQADLAKKINIDVNMIRNIEMGGLISFNSQDPMVRLLAKELGVPSIKYQE</sequence>
<protein>
    <submittedName>
        <fullName evidence="2">Helix-turn-helix XRE-family like protein</fullName>
    </submittedName>
</protein>
<dbReference type="SMART" id="SM00530">
    <property type="entry name" value="HTH_XRE"/>
    <property type="match status" value="1"/>
</dbReference>